<evidence type="ECO:0000256" key="3">
    <source>
        <dbReference type="ARBA" id="ARBA00022692"/>
    </source>
</evidence>
<dbReference type="Gene3D" id="3.90.190.10">
    <property type="entry name" value="Protein tyrosine phosphatase superfamily"/>
    <property type="match status" value="1"/>
</dbReference>
<feature type="domain" description="Fibronectin type-III" evidence="14">
    <location>
        <begin position="241"/>
        <end position="327"/>
    </location>
</feature>
<keyword evidence="8 11" id="KW-0472">Membrane</keyword>
<dbReference type="EC" id="3.1.3.48" evidence="2"/>
<dbReference type="SMART" id="SM00194">
    <property type="entry name" value="PTPc"/>
    <property type="match status" value="1"/>
</dbReference>
<keyword evidence="6" id="KW-0904">Protein phosphatase</keyword>
<dbReference type="PROSITE" id="PS50055">
    <property type="entry name" value="TYR_PHOSPHATASE_PTP"/>
    <property type="match status" value="1"/>
</dbReference>
<dbReference type="Pfam" id="PF00041">
    <property type="entry name" value="fn3"/>
    <property type="match status" value="1"/>
</dbReference>
<dbReference type="PROSITE" id="PS50056">
    <property type="entry name" value="TYR_PHOSPHATASE_2"/>
    <property type="match status" value="1"/>
</dbReference>
<dbReference type="FunFam" id="3.90.190.10:FF:000009">
    <property type="entry name" value="Receptor-type tyrosine-protein phosphatase beta"/>
    <property type="match status" value="1"/>
</dbReference>
<dbReference type="Gene3D" id="2.60.40.10">
    <property type="entry name" value="Immunoglobulins"/>
    <property type="match status" value="5"/>
</dbReference>
<dbReference type="InterPro" id="IPR016130">
    <property type="entry name" value="Tyr_Pase_AS"/>
</dbReference>
<evidence type="ECO:0000256" key="10">
    <source>
        <dbReference type="ARBA" id="ARBA00051722"/>
    </source>
</evidence>
<evidence type="ECO:0000256" key="5">
    <source>
        <dbReference type="ARBA" id="ARBA00022801"/>
    </source>
</evidence>
<dbReference type="InterPro" id="IPR003961">
    <property type="entry name" value="FN3_dom"/>
</dbReference>
<evidence type="ECO:0000256" key="8">
    <source>
        <dbReference type="ARBA" id="ARBA00023136"/>
    </source>
</evidence>
<protein>
    <recommendedName>
        <fullName evidence="2">protein-tyrosine-phosphatase</fullName>
        <ecNumber evidence="2">3.1.3.48</ecNumber>
    </recommendedName>
</protein>
<dbReference type="GO" id="GO:0043235">
    <property type="term" value="C:receptor complex"/>
    <property type="evidence" value="ECO:0007669"/>
    <property type="project" value="TreeGrafter"/>
</dbReference>
<dbReference type="SMART" id="SM00404">
    <property type="entry name" value="PTPc_motif"/>
    <property type="match status" value="1"/>
</dbReference>
<dbReference type="CDD" id="cd00063">
    <property type="entry name" value="FN3"/>
    <property type="match status" value="4"/>
</dbReference>
<dbReference type="GO" id="GO:0016020">
    <property type="term" value="C:membrane"/>
    <property type="evidence" value="ECO:0007669"/>
    <property type="project" value="UniProtKB-SubCell"/>
</dbReference>
<name>A0A3Q3GRE9_9LABR</name>
<evidence type="ECO:0000256" key="1">
    <source>
        <dbReference type="ARBA" id="ARBA00004479"/>
    </source>
</evidence>
<dbReference type="SUPFAM" id="SSF52799">
    <property type="entry name" value="(Phosphotyrosine protein) phosphatases II"/>
    <property type="match status" value="1"/>
</dbReference>
<evidence type="ECO:0000256" key="7">
    <source>
        <dbReference type="ARBA" id="ARBA00022989"/>
    </source>
</evidence>
<dbReference type="InterPro" id="IPR000242">
    <property type="entry name" value="PTP_cat"/>
</dbReference>
<dbReference type="PRINTS" id="PR00700">
    <property type="entry name" value="PRTYPHPHTASE"/>
</dbReference>
<evidence type="ECO:0000313" key="15">
    <source>
        <dbReference type="Ensembl" id="ENSLBEP00000033829.1"/>
    </source>
</evidence>
<dbReference type="GeneTree" id="ENSGT00940000165368"/>
<evidence type="ECO:0000256" key="11">
    <source>
        <dbReference type="SAM" id="Phobius"/>
    </source>
</evidence>
<dbReference type="PROSITE" id="PS00383">
    <property type="entry name" value="TYR_PHOSPHATASE_1"/>
    <property type="match status" value="1"/>
</dbReference>
<keyword evidence="4" id="KW-0732">Signal</keyword>
<dbReference type="Pfam" id="PF00102">
    <property type="entry name" value="Y_phosphatase"/>
    <property type="match status" value="1"/>
</dbReference>
<evidence type="ECO:0000256" key="4">
    <source>
        <dbReference type="ARBA" id="ARBA00022729"/>
    </source>
</evidence>
<feature type="transmembrane region" description="Helical" evidence="11">
    <location>
        <begin position="660"/>
        <end position="683"/>
    </location>
</feature>
<dbReference type="InterPro" id="IPR003595">
    <property type="entry name" value="Tyr_Pase_cat"/>
</dbReference>
<keyword evidence="3 11" id="KW-0812">Transmembrane</keyword>
<dbReference type="GO" id="GO:0004725">
    <property type="term" value="F:protein tyrosine phosphatase activity"/>
    <property type="evidence" value="ECO:0007669"/>
    <property type="project" value="UniProtKB-EC"/>
</dbReference>
<evidence type="ECO:0000259" key="13">
    <source>
        <dbReference type="PROSITE" id="PS50056"/>
    </source>
</evidence>
<evidence type="ECO:0000259" key="12">
    <source>
        <dbReference type="PROSITE" id="PS50055"/>
    </source>
</evidence>
<comment type="catalytic activity">
    <reaction evidence="10">
        <text>O-phospho-L-tyrosyl-[protein] + H2O = L-tyrosyl-[protein] + phosphate</text>
        <dbReference type="Rhea" id="RHEA:10684"/>
        <dbReference type="Rhea" id="RHEA-COMP:10136"/>
        <dbReference type="Rhea" id="RHEA-COMP:20101"/>
        <dbReference type="ChEBI" id="CHEBI:15377"/>
        <dbReference type="ChEBI" id="CHEBI:43474"/>
        <dbReference type="ChEBI" id="CHEBI:46858"/>
        <dbReference type="ChEBI" id="CHEBI:61978"/>
        <dbReference type="EC" id="3.1.3.48"/>
    </reaction>
</comment>
<keyword evidence="7 11" id="KW-1133">Transmembrane helix</keyword>
<reference evidence="15" key="1">
    <citation type="submission" date="2025-08" db="UniProtKB">
        <authorList>
            <consortium name="Ensembl"/>
        </authorList>
    </citation>
    <scope>IDENTIFICATION</scope>
</reference>
<keyword evidence="9" id="KW-0325">Glycoprotein</keyword>
<proteinExistence type="predicted"/>
<dbReference type="PROSITE" id="PS50853">
    <property type="entry name" value="FN3"/>
    <property type="match status" value="3"/>
</dbReference>
<sequence>MWFPCCRAEHKRSSLDIQVICSWVNAEKNKLLLGFFLCLLWCVTDSNTTPTLITATTPTTISTTIKPPDDVEEVTVKIQDETSITLMWNKVNNIPTYFLKYDDKDGAKEKYINQTNGEQAVVKEVSHLTAGTVYHFTVITISDGLNSSGKSVETFTRPRNADNFKSIEETERSITLQWEKVENNDYLIKYGSNEEPFTVLDENPVKRKISGLTTMTEYNFTLFTVFKNTKSRGVHIIAFTAPPNTEAITVVGQNETSITLQWTKVNDMLNYTLVFDGSEIHIPASEGNLTTVSNLTSMTRYNFTLFTVFENVRSSGVNISAVTAPPNTEELISVEQTETNITLRWKKVENILNYVLVHNQLEENVTASKDQEFVTKTIIGLMSGTKYDFSLFALFHDVRSSGLNYTAATVPSPVALVNVTERSVDRITLVWENVRKDWTYSLQINGEDHHPEVLEDVVLKEILHLKPGTEYTFRVTTKFFGHNSSAFEDFTVTTIDCAAVDWKVTNSSITGTVEGLFSNATASNKSHSHVSPKGSTVSFTGLYPGATYKLFLVYEKQSRTFEQCKHTLTITPPDLSAHCEYLAAGYSIHISWNRPAGLWTAVEVNVAEKTHIVNNMVEHQVQISEFKPTKTYKVSVAALSGDLRSSTPFVFSCQTDPRGVIAGSVMGVLLFAVLVCMAAFILLKRPDIIRRNKTFIGGPTEKDEKPITVPVEKFPDHFYQLSVDDNRGFSQEYESLMPVGTEQTRKEANLLDNKPRNRFNNVLPYDWCRVKLTSSDANETSGYINANYMPGYNSSREYIATQGPLPSTVNDFWRMIWEQRVKGIVMVTNCKESGKTKCEQYWPGDSKPHMYGELVVTIRYEQKELFWILREFTVKHKNSSEERTVKHFHFTAWPDHGVPQGTEVLIRFRGLVRQHIEREGTGAPTVVHCSAGVGRTGTIIALDVMLQQLEKERAVSINAFVYKMRLSRPHMVQTKSQYVFLHQCIMDSLQENERTAEDIYENDDMIYANATALLQFHTSSNA</sequence>
<dbReference type="AlphaFoldDB" id="A0A3Q3GRE9"/>
<accession>A0A3Q3GRE9</accession>
<dbReference type="InterPro" id="IPR000387">
    <property type="entry name" value="Tyr_Pase_dom"/>
</dbReference>
<dbReference type="SUPFAM" id="SSF49265">
    <property type="entry name" value="Fibronectin type III"/>
    <property type="match status" value="3"/>
</dbReference>
<organism evidence="15 16">
    <name type="scientific">Labrus bergylta</name>
    <name type="common">ballan wrasse</name>
    <dbReference type="NCBI Taxonomy" id="56723"/>
    <lineage>
        <taxon>Eukaryota</taxon>
        <taxon>Metazoa</taxon>
        <taxon>Chordata</taxon>
        <taxon>Craniata</taxon>
        <taxon>Vertebrata</taxon>
        <taxon>Euteleostomi</taxon>
        <taxon>Actinopterygii</taxon>
        <taxon>Neopterygii</taxon>
        <taxon>Teleostei</taxon>
        <taxon>Neoteleostei</taxon>
        <taxon>Acanthomorphata</taxon>
        <taxon>Eupercaria</taxon>
        <taxon>Labriformes</taxon>
        <taxon>Labridae</taxon>
        <taxon>Labrus</taxon>
    </lineage>
</organism>
<feature type="domain" description="Tyrosine specific protein phosphatases" evidence="13">
    <location>
        <begin position="906"/>
        <end position="979"/>
    </location>
</feature>
<evidence type="ECO:0000259" key="14">
    <source>
        <dbReference type="PROSITE" id="PS50853"/>
    </source>
</evidence>
<evidence type="ECO:0000256" key="2">
    <source>
        <dbReference type="ARBA" id="ARBA00013064"/>
    </source>
</evidence>
<feature type="domain" description="Fibronectin type-III" evidence="14">
    <location>
        <begin position="67"/>
        <end position="160"/>
    </location>
</feature>
<keyword evidence="5" id="KW-0378">Hydrolase</keyword>
<reference evidence="15" key="2">
    <citation type="submission" date="2025-09" db="UniProtKB">
        <authorList>
            <consortium name="Ensembl"/>
        </authorList>
    </citation>
    <scope>IDENTIFICATION</scope>
</reference>
<keyword evidence="16" id="KW-1185">Reference proteome</keyword>
<evidence type="ECO:0000256" key="9">
    <source>
        <dbReference type="ARBA" id="ARBA00023180"/>
    </source>
</evidence>
<dbReference type="Ensembl" id="ENSLBET00000035303.1">
    <property type="protein sequence ID" value="ENSLBEP00000033829.1"/>
    <property type="gene ID" value="ENSLBEG00000025404.1"/>
</dbReference>
<evidence type="ECO:0000313" key="16">
    <source>
        <dbReference type="Proteomes" id="UP000261660"/>
    </source>
</evidence>
<feature type="domain" description="Tyrosine-protein phosphatase" evidence="12">
    <location>
        <begin position="729"/>
        <end position="988"/>
    </location>
</feature>
<dbReference type="InterPro" id="IPR013783">
    <property type="entry name" value="Ig-like_fold"/>
</dbReference>
<comment type="subcellular location">
    <subcellularLocation>
        <location evidence="1">Membrane</location>
        <topology evidence="1">Single-pass type I membrane protein</topology>
    </subcellularLocation>
</comment>
<evidence type="ECO:0000256" key="6">
    <source>
        <dbReference type="ARBA" id="ARBA00022912"/>
    </source>
</evidence>
<dbReference type="InterPro" id="IPR029021">
    <property type="entry name" value="Prot-tyrosine_phosphatase-like"/>
</dbReference>
<dbReference type="PANTHER" id="PTHR46957">
    <property type="entry name" value="CYTOKINE RECEPTOR"/>
    <property type="match status" value="1"/>
</dbReference>
<dbReference type="Proteomes" id="UP000261660">
    <property type="component" value="Unplaced"/>
</dbReference>
<dbReference type="SMART" id="SM00060">
    <property type="entry name" value="FN3"/>
    <property type="match status" value="6"/>
</dbReference>
<dbReference type="InterPro" id="IPR050713">
    <property type="entry name" value="RTP_Phos/Ushers"/>
</dbReference>
<feature type="domain" description="Fibronectin type-III" evidence="14">
    <location>
        <begin position="410"/>
        <end position="497"/>
    </location>
</feature>
<dbReference type="PANTHER" id="PTHR46957:SF10">
    <property type="entry name" value="PROTEIN TYROSINE PHOSPHATASE, RECEPTOR TYPE, H"/>
    <property type="match status" value="1"/>
</dbReference>
<dbReference type="InterPro" id="IPR036116">
    <property type="entry name" value="FN3_sf"/>
</dbReference>